<dbReference type="PANTHER" id="PTHR20859:SF54">
    <property type="entry name" value="INTERFERON ALPHA_BETA RECEPTOR 1"/>
    <property type="match status" value="1"/>
</dbReference>
<proteinExistence type="inferred from homology"/>
<evidence type="ECO:0000313" key="19">
    <source>
        <dbReference type="Ensembl" id="ENSCPRP00005020849.1"/>
    </source>
</evidence>
<evidence type="ECO:0000256" key="13">
    <source>
        <dbReference type="ARBA" id="ARBA00023288"/>
    </source>
</evidence>
<dbReference type="InterPro" id="IPR003961">
    <property type="entry name" value="FN3_dom"/>
</dbReference>
<evidence type="ECO:0000256" key="15">
    <source>
        <dbReference type="SAM" id="MobiDB-lite"/>
    </source>
</evidence>
<evidence type="ECO:0000256" key="17">
    <source>
        <dbReference type="SAM" id="SignalP"/>
    </source>
</evidence>
<keyword evidence="16" id="KW-0812">Transmembrane</keyword>
<dbReference type="PRINTS" id="PR00346">
    <property type="entry name" value="TISSUEFACTOR"/>
</dbReference>
<evidence type="ECO:0000259" key="18">
    <source>
        <dbReference type="PROSITE" id="PS50853"/>
    </source>
</evidence>
<dbReference type="PROSITE" id="PS50853">
    <property type="entry name" value="FN3"/>
    <property type="match status" value="2"/>
</dbReference>
<dbReference type="RefSeq" id="XP_019384381.1">
    <property type="nucleotide sequence ID" value="XM_019528836.1"/>
</dbReference>
<evidence type="ECO:0000256" key="6">
    <source>
        <dbReference type="ARBA" id="ARBA00022696"/>
    </source>
</evidence>
<evidence type="ECO:0000256" key="9">
    <source>
        <dbReference type="ARBA" id="ARBA00023136"/>
    </source>
</evidence>
<sequence>MAAAGFLRGDCALALVALSLLAALGSGRCAGQMNLMIPQNVQVHIINTNITLKWDWNSWNNFSVTFSPQYQWLEDYEEDGTNWTELPGCENITVTKCDISSAVTDYLCNYSVRVRAERGEEKSPWSEPFIFVPNIIAEIGPPGVQLESVNGMVKVNISPPEANSKEKMWTQHSFSYNAIIWKKSSNAEPKNRAIYPRDIIHDLEPETTYCLKVQARLNSEAKRGYFSPEQCINTTRASNGLPCPTNVTVHALNMKFLLSWDNHYNNSVSFNVQYLSGFYKQFNEDYSNKWYVVPGCENISHTQCDFSDIGASGNYYIRVNATNGYNRSCSSKEIKVDPCVVNEIGPPSVKVNSGPKLLRIQITCPGEENKSMSECYELSYRIQYWENSSKPEVSNDVAQKSFHTISNLMPSRAYCLKIQAFAQVYNKSGQFSNVICTETLSDHMSPLVVLTTFLIAVVVVLVLAVVIILAIYLSYKKIKYVFFPSCKPPSNIEPFGGQLFSNLYISTSEEPAEKCCIIENTIQEDANPTNFKNYSNSKQSSRDSGNYSNDDDTSGSKVSEETLELRKHLKHDWEHN</sequence>
<dbReference type="OMA" id="YCINTTV"/>
<comment type="subunit">
    <text evidence="4">Interacts with HSPE; the interaction, inhibited by heparin, promotes the generation of activated factor X and activates coagulation in the presence of activated factor VII.</text>
</comment>
<dbReference type="Pfam" id="PF09294">
    <property type="entry name" value="Interfer-bind"/>
    <property type="match status" value="2"/>
</dbReference>
<dbReference type="InterPro" id="IPR001187">
    <property type="entry name" value="Tissue_factor"/>
</dbReference>
<name>A0A7M4F928_CROPO</name>
<evidence type="ECO:0000256" key="12">
    <source>
        <dbReference type="ARBA" id="ARBA00023180"/>
    </source>
</evidence>
<dbReference type="CDD" id="cd00063">
    <property type="entry name" value="FN3"/>
    <property type="match status" value="2"/>
</dbReference>
<dbReference type="GO" id="GO:0004905">
    <property type="term" value="F:type I interferon receptor activity"/>
    <property type="evidence" value="ECO:0007669"/>
    <property type="project" value="Ensembl"/>
</dbReference>
<dbReference type="Gene3D" id="2.60.40.10">
    <property type="entry name" value="Immunoglobulins"/>
    <property type="match status" value="4"/>
</dbReference>
<comment type="function">
    <text evidence="1">Initiates blood coagulation by forming a complex with circulating factor VII or VIIa. The [TF:VIIa] complex activates factors IX or X by specific limited proteolysis. TF plays a role in normal hemostasis by initiating the cell-surface assembly and propagation of the coagulation protease cascade.</text>
</comment>
<dbReference type="GO" id="GO:0032729">
    <property type="term" value="P:positive regulation of type II interferon production"/>
    <property type="evidence" value="ECO:0007669"/>
    <property type="project" value="Ensembl"/>
</dbReference>
<evidence type="ECO:0000313" key="20">
    <source>
        <dbReference type="Proteomes" id="UP000594220"/>
    </source>
</evidence>
<organism evidence="19 20">
    <name type="scientific">Crocodylus porosus</name>
    <name type="common">Saltwater crocodile</name>
    <name type="synonym">Estuarine crocodile</name>
    <dbReference type="NCBI Taxonomy" id="8502"/>
    <lineage>
        <taxon>Eukaryota</taxon>
        <taxon>Metazoa</taxon>
        <taxon>Chordata</taxon>
        <taxon>Craniata</taxon>
        <taxon>Vertebrata</taxon>
        <taxon>Euteleostomi</taxon>
        <taxon>Archelosauria</taxon>
        <taxon>Archosauria</taxon>
        <taxon>Crocodylia</taxon>
        <taxon>Longirostres</taxon>
        <taxon>Crocodylidae</taxon>
        <taxon>Crocodylus</taxon>
    </lineage>
</organism>
<evidence type="ECO:0000256" key="7">
    <source>
        <dbReference type="ARBA" id="ARBA00022729"/>
    </source>
</evidence>
<dbReference type="InterPro" id="IPR015373">
    <property type="entry name" value="Interferon/interleukin_rcp_dom"/>
</dbReference>
<dbReference type="GO" id="GO:0045893">
    <property type="term" value="P:positive regulation of DNA-templated transcription"/>
    <property type="evidence" value="ECO:0007669"/>
    <property type="project" value="Ensembl"/>
</dbReference>
<gene>
    <name evidence="19" type="primary">IFNAR1</name>
</gene>
<dbReference type="GO" id="GO:0008269">
    <property type="term" value="F:JAK pathway signal transduction adaptor activity"/>
    <property type="evidence" value="ECO:0007669"/>
    <property type="project" value="Ensembl"/>
</dbReference>
<keyword evidence="16" id="KW-1133">Transmembrane helix</keyword>
<dbReference type="GO" id="GO:0019962">
    <property type="term" value="F:type I interferon binding"/>
    <property type="evidence" value="ECO:0007669"/>
    <property type="project" value="Ensembl"/>
</dbReference>
<evidence type="ECO:0000256" key="4">
    <source>
        <dbReference type="ARBA" id="ARBA00011184"/>
    </source>
</evidence>
<reference evidence="19" key="1">
    <citation type="submission" date="2025-08" db="UniProtKB">
        <authorList>
            <consortium name="Ensembl"/>
        </authorList>
    </citation>
    <scope>IDENTIFICATION</scope>
</reference>
<evidence type="ECO:0000256" key="8">
    <source>
        <dbReference type="ARBA" id="ARBA00023084"/>
    </source>
</evidence>
<dbReference type="KEGG" id="cpoo:109305776"/>
<feature type="region of interest" description="Disordered" evidence="15">
    <location>
        <begin position="528"/>
        <end position="561"/>
    </location>
</feature>
<evidence type="ECO:0000256" key="11">
    <source>
        <dbReference type="ARBA" id="ARBA00023157"/>
    </source>
</evidence>
<dbReference type="AlphaFoldDB" id="A0A7M4F928"/>
<dbReference type="FunFam" id="2.60.40.10:FF:000842">
    <property type="entry name" value="Interferon receptor 1 isoform 4"/>
    <property type="match status" value="2"/>
</dbReference>
<keyword evidence="13" id="KW-0449">Lipoprotein</keyword>
<keyword evidence="9 16" id="KW-0472">Membrane</keyword>
<dbReference type="GO" id="GO:0035458">
    <property type="term" value="P:cellular response to interferon-beta"/>
    <property type="evidence" value="ECO:0007669"/>
    <property type="project" value="Ensembl"/>
</dbReference>
<dbReference type="GO" id="GO:1901857">
    <property type="term" value="P:positive regulation of cellular respiration"/>
    <property type="evidence" value="ECO:0007669"/>
    <property type="project" value="Ensembl"/>
</dbReference>
<keyword evidence="11" id="KW-1015">Disulfide bond</keyword>
<keyword evidence="12" id="KW-0325">Glycoprotein</keyword>
<dbReference type="GO" id="GO:0007596">
    <property type="term" value="P:blood coagulation"/>
    <property type="evidence" value="ECO:0007669"/>
    <property type="project" value="UniProtKB-KW"/>
</dbReference>
<dbReference type="Pfam" id="PF01108">
    <property type="entry name" value="Tissue_fac"/>
    <property type="match status" value="1"/>
</dbReference>
<dbReference type="GO" id="GO:1900182">
    <property type="term" value="P:positive regulation of protein localization to nucleus"/>
    <property type="evidence" value="ECO:0007669"/>
    <property type="project" value="Ensembl"/>
</dbReference>
<keyword evidence="6" id="KW-0356">Hemostasis</keyword>
<feature type="domain" description="Fibronectin type-III" evidence="18">
    <location>
        <begin position="37"/>
        <end position="139"/>
    </location>
</feature>
<feature type="compositionally biased region" description="Polar residues" evidence="15">
    <location>
        <begin position="528"/>
        <end position="548"/>
    </location>
</feature>
<evidence type="ECO:0000256" key="16">
    <source>
        <dbReference type="SAM" id="Phobius"/>
    </source>
</evidence>
<dbReference type="SUPFAM" id="SSF49265">
    <property type="entry name" value="Fibronectin type III"/>
    <property type="match status" value="4"/>
</dbReference>
<feature type="transmembrane region" description="Helical" evidence="16">
    <location>
        <begin position="447"/>
        <end position="473"/>
    </location>
</feature>
<feature type="chain" id="PRO_5029802012" description="Tissue factor" evidence="17">
    <location>
        <begin position="28"/>
        <end position="576"/>
    </location>
</feature>
<comment type="similarity">
    <text evidence="3">Belongs to the tissue factor family.</text>
</comment>
<comment type="subcellular location">
    <subcellularLocation>
        <location evidence="2">Membrane</location>
    </subcellularLocation>
</comment>
<dbReference type="PANTHER" id="PTHR20859">
    <property type="entry name" value="INTERFERON/INTERLEUKIN RECEPTOR"/>
    <property type="match status" value="1"/>
</dbReference>
<dbReference type="GeneID" id="109305776"/>
<keyword evidence="10" id="KW-0564">Palmitate</keyword>
<evidence type="ECO:0000256" key="5">
    <source>
        <dbReference type="ARBA" id="ARBA00018722"/>
    </source>
</evidence>
<keyword evidence="20" id="KW-1185">Reference proteome</keyword>
<evidence type="ECO:0000256" key="14">
    <source>
        <dbReference type="ARBA" id="ARBA00031171"/>
    </source>
</evidence>
<dbReference type="GO" id="GO:0007259">
    <property type="term" value="P:cell surface receptor signaling pathway via JAK-STAT"/>
    <property type="evidence" value="ECO:0007669"/>
    <property type="project" value="Ensembl"/>
</dbReference>
<evidence type="ECO:0000256" key="2">
    <source>
        <dbReference type="ARBA" id="ARBA00004370"/>
    </source>
</evidence>
<dbReference type="Proteomes" id="UP000594220">
    <property type="component" value="Unplaced"/>
</dbReference>
<dbReference type="SMART" id="SM00060">
    <property type="entry name" value="FN3"/>
    <property type="match status" value="4"/>
</dbReference>
<evidence type="ECO:0000256" key="1">
    <source>
        <dbReference type="ARBA" id="ARBA00002201"/>
    </source>
</evidence>
<dbReference type="InterPro" id="IPR050650">
    <property type="entry name" value="Type-II_Cytokine-TF_Rcpt"/>
</dbReference>
<keyword evidence="7 17" id="KW-0732">Signal</keyword>
<keyword evidence="8" id="KW-0094">Blood coagulation</keyword>
<dbReference type="GO" id="GO:0032731">
    <property type="term" value="P:positive regulation of interleukin-1 beta production"/>
    <property type="evidence" value="ECO:0007669"/>
    <property type="project" value="Ensembl"/>
</dbReference>
<feature type="signal peptide" evidence="17">
    <location>
        <begin position="1"/>
        <end position="27"/>
    </location>
</feature>
<dbReference type="GO" id="GO:0005886">
    <property type="term" value="C:plasma membrane"/>
    <property type="evidence" value="ECO:0007669"/>
    <property type="project" value="Ensembl"/>
</dbReference>
<feature type="domain" description="Fibronectin type-III" evidence="18">
    <location>
        <begin position="343"/>
        <end position="442"/>
    </location>
</feature>
<dbReference type="InterPro" id="IPR036116">
    <property type="entry name" value="FN3_sf"/>
</dbReference>
<dbReference type="OrthoDB" id="9944680at2759"/>
<dbReference type="Ensembl" id="ENSCPRT00005024367.1">
    <property type="protein sequence ID" value="ENSCPRP00005020849.1"/>
    <property type="gene ID" value="ENSCPRG00005014514.1"/>
</dbReference>
<reference evidence="19" key="2">
    <citation type="submission" date="2025-09" db="UniProtKB">
        <authorList>
            <consortium name="Ensembl"/>
        </authorList>
    </citation>
    <scope>IDENTIFICATION</scope>
</reference>
<evidence type="ECO:0000256" key="3">
    <source>
        <dbReference type="ARBA" id="ARBA00009197"/>
    </source>
</evidence>
<dbReference type="GO" id="GO:0006357">
    <property type="term" value="P:regulation of transcription by RNA polymerase II"/>
    <property type="evidence" value="ECO:0007669"/>
    <property type="project" value="Ensembl"/>
</dbReference>
<dbReference type="GO" id="GO:0042110">
    <property type="term" value="P:T cell activation"/>
    <property type="evidence" value="ECO:0007669"/>
    <property type="project" value="Ensembl"/>
</dbReference>
<dbReference type="GO" id="GO:0032728">
    <property type="term" value="P:positive regulation of interferon-beta production"/>
    <property type="evidence" value="ECO:0007669"/>
    <property type="project" value="Ensembl"/>
</dbReference>
<evidence type="ECO:0000256" key="10">
    <source>
        <dbReference type="ARBA" id="ARBA00023139"/>
    </source>
</evidence>
<dbReference type="GO" id="GO:0043235">
    <property type="term" value="C:receptor complex"/>
    <property type="evidence" value="ECO:0007669"/>
    <property type="project" value="Ensembl"/>
</dbReference>
<dbReference type="InterPro" id="IPR013783">
    <property type="entry name" value="Ig-like_fold"/>
</dbReference>
<dbReference type="GO" id="GO:0035457">
    <property type="term" value="P:cellular response to interferon-alpha"/>
    <property type="evidence" value="ECO:0007669"/>
    <property type="project" value="Ensembl"/>
</dbReference>
<dbReference type="GeneTree" id="ENSGT00940000158406"/>
<dbReference type="CTD" id="3454"/>
<dbReference type="GO" id="GO:0010467">
    <property type="term" value="P:gene expression"/>
    <property type="evidence" value="ECO:0007669"/>
    <property type="project" value="Ensembl"/>
</dbReference>
<dbReference type="GO" id="GO:0051607">
    <property type="term" value="P:defense response to virus"/>
    <property type="evidence" value="ECO:0007669"/>
    <property type="project" value="Ensembl"/>
</dbReference>
<accession>A0A7M4F928</accession>
<dbReference type="GO" id="GO:0032496">
    <property type="term" value="P:response to lipopolysaccharide"/>
    <property type="evidence" value="ECO:0007669"/>
    <property type="project" value="Ensembl"/>
</dbReference>
<protein>
    <recommendedName>
        <fullName evidence="5">Tissue factor</fullName>
    </recommendedName>
    <alternativeName>
        <fullName evidence="14">Coagulation factor III</fullName>
    </alternativeName>
</protein>